<evidence type="ECO:0000259" key="11">
    <source>
        <dbReference type="Pfam" id="PF13721"/>
    </source>
</evidence>
<dbReference type="Pfam" id="PF21760">
    <property type="entry name" value="SecD_1st"/>
    <property type="match status" value="1"/>
</dbReference>
<keyword evidence="3 9" id="KW-1003">Cell membrane</keyword>
<evidence type="ECO:0000256" key="3">
    <source>
        <dbReference type="ARBA" id="ARBA00022475"/>
    </source>
</evidence>
<keyword evidence="4 9" id="KW-0812">Transmembrane</keyword>
<keyword evidence="5 9" id="KW-0653">Protein transport</keyword>
<evidence type="ECO:0000256" key="6">
    <source>
        <dbReference type="ARBA" id="ARBA00022989"/>
    </source>
</evidence>
<gene>
    <name evidence="9 14" type="primary">secD</name>
    <name evidence="14" type="ORF">E9531_03160</name>
</gene>
<comment type="subcellular location">
    <subcellularLocation>
        <location evidence="1 9">Cell membrane</location>
        <topology evidence="1 9">Multi-pass membrane protein</topology>
    </subcellularLocation>
</comment>
<evidence type="ECO:0000256" key="7">
    <source>
        <dbReference type="ARBA" id="ARBA00023010"/>
    </source>
</evidence>
<feature type="transmembrane region" description="Helical" evidence="9">
    <location>
        <begin position="572"/>
        <end position="596"/>
    </location>
</feature>
<evidence type="ECO:0000256" key="2">
    <source>
        <dbReference type="ARBA" id="ARBA00022448"/>
    </source>
</evidence>
<proteinExistence type="inferred from homology"/>
<feature type="transmembrane region" description="Helical" evidence="9">
    <location>
        <begin position="453"/>
        <end position="470"/>
    </location>
</feature>
<dbReference type="PANTHER" id="PTHR30081">
    <property type="entry name" value="PROTEIN-EXPORT MEMBRANE PROTEIN SEC"/>
    <property type="match status" value="1"/>
</dbReference>
<feature type="domain" description="SecD export protein N-terminal TM" evidence="11">
    <location>
        <begin position="1"/>
        <end position="108"/>
    </location>
</feature>
<evidence type="ECO:0000259" key="13">
    <source>
        <dbReference type="Pfam" id="PF22599"/>
    </source>
</evidence>
<dbReference type="FunFam" id="1.20.1640.10:FF:000004">
    <property type="entry name" value="Protein translocase subunit SecD"/>
    <property type="match status" value="1"/>
</dbReference>
<dbReference type="InterPro" id="IPR022813">
    <property type="entry name" value="SecD/SecF_arch_bac"/>
</dbReference>
<name>A0A4S8FAZ8_9BURK</name>
<dbReference type="SUPFAM" id="SSF82866">
    <property type="entry name" value="Multidrug efflux transporter AcrB transmembrane domain"/>
    <property type="match status" value="1"/>
</dbReference>
<protein>
    <recommendedName>
        <fullName evidence="9">Protein translocase subunit SecD</fullName>
    </recommendedName>
</protein>
<dbReference type="InterPro" id="IPR048631">
    <property type="entry name" value="SecD_1st"/>
</dbReference>
<dbReference type="OrthoDB" id="9805019at2"/>
<comment type="caution">
    <text evidence="14">The sequence shown here is derived from an EMBL/GenBank/DDBJ whole genome shotgun (WGS) entry which is preliminary data.</text>
</comment>
<comment type="function">
    <text evidence="9">Part of the Sec protein translocase complex. Interacts with the SecYEG preprotein conducting channel. SecDF uses the proton motive force (PMF) to complete protein translocation after the ATP-dependent function of SecA.</text>
</comment>
<dbReference type="GO" id="GO:0065002">
    <property type="term" value="P:intracellular protein transmembrane transport"/>
    <property type="evidence" value="ECO:0007669"/>
    <property type="project" value="UniProtKB-UniRule"/>
</dbReference>
<feature type="transmembrane region" description="Helical" evidence="9">
    <location>
        <begin position="477"/>
        <end position="495"/>
    </location>
</feature>
<dbReference type="Proteomes" id="UP000308917">
    <property type="component" value="Unassembled WGS sequence"/>
</dbReference>
<accession>A0A4S8FAZ8</accession>
<dbReference type="InterPro" id="IPR022646">
    <property type="entry name" value="SecD/SecF_CS"/>
</dbReference>
<comment type="similarity">
    <text evidence="9">Belongs to the SecD/SecF family. SecD subfamily.</text>
</comment>
<dbReference type="GO" id="GO:0006605">
    <property type="term" value="P:protein targeting"/>
    <property type="evidence" value="ECO:0007669"/>
    <property type="project" value="UniProtKB-UniRule"/>
</dbReference>
<dbReference type="NCBIfam" id="TIGR01129">
    <property type="entry name" value="secD"/>
    <property type="match status" value="1"/>
</dbReference>
<sequence length="641" mass="69649">MNRYPVWKYAIMVIALIVGFLYTLPNIYGEDYAVQVASLRADAPIDDGLQARVLNALQSHQIEAKSVEREEGSLRVRLNKQDDQAPARDAIAALLVPDENNPSYSVALNLLSRTPAWLRSINAKPMYLGLDLRGGVHFTLQVDMDGAMLQRSEAILSGLRGVLREKDIRHGGLRRDGQAIEVTLRNAADATQVRNVVQDNYADMMPDPNTSSDERIRFVFTPEAVKRVQEQAIKQNIGTLHNRINELGVAEPVIQQAGPNRIVVQLPGVQDVAQAKRMIGRTATLQVRLVDESSEGRAAERGAGPVPFGSEVFEDASGQKVVVQRPVILTGENLLDAQPGFDTQQGNMPVVNLEFDAPGSRIFRDVTRANVNKRMAIVLFERGHGMVVTAPVIRQEIGGGRVQISGSMTSREATETAVLLRSGALAAPMEIIEEYTIGPSLGQENIERGQNSVIWGMVLIMVFMCIYYMVFGVISSLGLFVNVLLLLAVLSMLQATLTLPGIAAMALALGVAIDSNVLINERIREELRAGASPQAAIHAGYERAWATILDSNVTTLIAGFALLAFGHGPVRGFAVVHCIGVLTSMFSAVFFSRGLVNLWYGRRKRLKAVSIGQVWRPANSAAPSSAVATTDYADQEPAGKA</sequence>
<evidence type="ECO:0000256" key="9">
    <source>
        <dbReference type="HAMAP-Rule" id="MF_01463"/>
    </source>
</evidence>
<keyword evidence="7 9" id="KW-0811">Translocation</keyword>
<feature type="domain" description="Protein translocase subunit SecDF P1" evidence="12">
    <location>
        <begin position="233"/>
        <end position="292"/>
    </location>
</feature>
<keyword evidence="15" id="KW-1185">Reference proteome</keyword>
<dbReference type="Gene3D" id="1.20.1640.10">
    <property type="entry name" value="Multidrug efflux transporter AcrB transmembrane domain"/>
    <property type="match status" value="1"/>
</dbReference>
<feature type="domain" description="Protein export membrane protein SecD/SecF C-terminal" evidence="10">
    <location>
        <begin position="429"/>
        <end position="599"/>
    </location>
</feature>
<feature type="domain" description="SecDF P1 head subdomain" evidence="13">
    <location>
        <begin position="311"/>
        <end position="427"/>
    </location>
</feature>
<comment type="caution">
    <text evidence="9">Lacks conserved residue(s) required for the propagation of feature annotation.</text>
</comment>
<dbReference type="InterPro" id="IPR027398">
    <property type="entry name" value="SecD-TM"/>
</dbReference>
<dbReference type="GO" id="GO:0015450">
    <property type="term" value="F:protein-transporting ATPase activity"/>
    <property type="evidence" value="ECO:0007669"/>
    <property type="project" value="InterPro"/>
</dbReference>
<dbReference type="Pfam" id="PF13721">
    <property type="entry name" value="SecD-TM1"/>
    <property type="match status" value="1"/>
</dbReference>
<evidence type="ECO:0000259" key="12">
    <source>
        <dbReference type="Pfam" id="PF21760"/>
    </source>
</evidence>
<evidence type="ECO:0000313" key="14">
    <source>
        <dbReference type="EMBL" id="THU04409.1"/>
    </source>
</evidence>
<dbReference type="Pfam" id="PF22599">
    <property type="entry name" value="SecDF_P1_head"/>
    <property type="match status" value="1"/>
</dbReference>
<dbReference type="InterPro" id="IPR055344">
    <property type="entry name" value="SecD_SecF_C_bact"/>
</dbReference>
<evidence type="ECO:0000256" key="8">
    <source>
        <dbReference type="ARBA" id="ARBA00023136"/>
    </source>
</evidence>
<dbReference type="GO" id="GO:0043952">
    <property type="term" value="P:protein transport by the Sec complex"/>
    <property type="evidence" value="ECO:0007669"/>
    <property type="project" value="UniProtKB-UniRule"/>
</dbReference>
<keyword evidence="8 9" id="KW-0472">Membrane</keyword>
<evidence type="ECO:0000256" key="4">
    <source>
        <dbReference type="ARBA" id="ARBA00022692"/>
    </source>
</evidence>
<dbReference type="Gene3D" id="3.30.1360.200">
    <property type="match status" value="1"/>
</dbReference>
<evidence type="ECO:0000259" key="10">
    <source>
        <dbReference type="Pfam" id="PF02355"/>
    </source>
</evidence>
<dbReference type="RefSeq" id="WP_136572304.1">
    <property type="nucleotide sequence ID" value="NZ_STFG01000002.1"/>
</dbReference>
<dbReference type="Pfam" id="PF02355">
    <property type="entry name" value="SecD_SecF_C"/>
    <property type="match status" value="1"/>
</dbReference>
<reference evidence="14 15" key="1">
    <citation type="journal article" date="2015" name="Antonie Van Leeuwenhoek">
        <title>Lampropedia puyangensis sp. nov., isolated from symptomatic bark of Populus ? euramericana canker and emended description of Lampropedia hyalina (Ehrenberg 1832) Lee et al. 2004.</title>
        <authorList>
            <person name="Li Y."/>
            <person name="Wang T."/>
            <person name="Piao C.G."/>
            <person name="Wang L.F."/>
            <person name="Tian G.Z."/>
            <person name="Zhu T.H."/>
            <person name="Guo M.W."/>
        </authorList>
    </citation>
    <scope>NUCLEOTIDE SEQUENCE [LARGE SCALE GENOMIC DNA]</scope>
    <source>
        <strain evidence="14 15">2-bin</strain>
    </source>
</reference>
<evidence type="ECO:0000256" key="1">
    <source>
        <dbReference type="ARBA" id="ARBA00004651"/>
    </source>
</evidence>
<dbReference type="GO" id="GO:0005886">
    <property type="term" value="C:plasma membrane"/>
    <property type="evidence" value="ECO:0007669"/>
    <property type="project" value="UniProtKB-SubCell"/>
</dbReference>
<dbReference type="InterPro" id="IPR054384">
    <property type="entry name" value="SecDF_P1_head"/>
</dbReference>
<dbReference type="HAMAP" id="MF_01463_B">
    <property type="entry name" value="SecD_B"/>
    <property type="match status" value="1"/>
</dbReference>
<organism evidence="14 15">
    <name type="scientific">Lampropedia puyangensis</name>
    <dbReference type="NCBI Taxonomy" id="1330072"/>
    <lineage>
        <taxon>Bacteria</taxon>
        <taxon>Pseudomonadati</taxon>
        <taxon>Pseudomonadota</taxon>
        <taxon>Betaproteobacteria</taxon>
        <taxon>Burkholderiales</taxon>
        <taxon>Comamonadaceae</taxon>
        <taxon>Lampropedia</taxon>
    </lineage>
</organism>
<evidence type="ECO:0000313" key="15">
    <source>
        <dbReference type="Proteomes" id="UP000308917"/>
    </source>
</evidence>
<keyword evidence="2 9" id="KW-0813">Transport</keyword>
<comment type="subunit">
    <text evidence="9">Forms a complex with SecF. Part of the essential Sec protein translocation apparatus which comprises SecA, SecYEG and auxiliary proteins SecDF-YajC and YidC.</text>
</comment>
<dbReference type="Gene3D" id="3.30.70.3400">
    <property type="match status" value="2"/>
</dbReference>
<dbReference type="NCBIfam" id="TIGR00916">
    <property type="entry name" value="2A0604s01"/>
    <property type="match status" value="1"/>
</dbReference>
<dbReference type="PANTHER" id="PTHR30081:SF1">
    <property type="entry name" value="PROTEIN TRANSLOCASE SUBUNIT SECD"/>
    <property type="match status" value="1"/>
</dbReference>
<dbReference type="InterPro" id="IPR005791">
    <property type="entry name" value="SecD"/>
</dbReference>
<evidence type="ECO:0000256" key="5">
    <source>
        <dbReference type="ARBA" id="ARBA00022927"/>
    </source>
</evidence>
<dbReference type="AlphaFoldDB" id="A0A4S8FAZ8"/>
<dbReference type="Pfam" id="PF07549">
    <property type="entry name" value="Sec_GG"/>
    <property type="match status" value="1"/>
</dbReference>
<dbReference type="EMBL" id="STFG01000002">
    <property type="protein sequence ID" value="THU04409.1"/>
    <property type="molecule type" value="Genomic_DNA"/>
</dbReference>
<keyword evidence="6 9" id="KW-1133">Transmembrane helix</keyword>
<dbReference type="InterPro" id="IPR048634">
    <property type="entry name" value="SecD_SecF_C"/>
</dbReference>